<dbReference type="EMBL" id="FOGQ01000003">
    <property type="protein sequence ID" value="SER77881.1"/>
    <property type="molecule type" value="Genomic_DNA"/>
</dbReference>
<sequence length="71" mass="7801">MLSALVSLLGAAVLFLGWSQYKTMCQYHTSLVVAVVGWAVLIAMVIPQQKTTIGGGVFNLMWIILLILMYI</sequence>
<organism evidence="2 3">
    <name type="scientific">Corynebacterium cystitidis DSM 20524</name>
    <dbReference type="NCBI Taxonomy" id="1121357"/>
    <lineage>
        <taxon>Bacteria</taxon>
        <taxon>Bacillati</taxon>
        <taxon>Actinomycetota</taxon>
        <taxon>Actinomycetes</taxon>
        <taxon>Mycobacteriales</taxon>
        <taxon>Corynebacteriaceae</taxon>
        <taxon>Corynebacterium</taxon>
    </lineage>
</organism>
<keyword evidence="3" id="KW-1185">Reference proteome</keyword>
<feature type="transmembrane region" description="Helical" evidence="1">
    <location>
        <begin position="53"/>
        <end position="70"/>
    </location>
</feature>
<dbReference type="AlphaFoldDB" id="A0A1H9RYQ1"/>
<dbReference type="RefSeq" id="WP_092257018.1">
    <property type="nucleotide sequence ID" value="NZ_CP047199.1"/>
</dbReference>
<evidence type="ECO:0000313" key="3">
    <source>
        <dbReference type="Proteomes" id="UP000198929"/>
    </source>
</evidence>
<name>A0A1H9RYQ1_9CORY</name>
<feature type="transmembrane region" description="Helical" evidence="1">
    <location>
        <begin position="29"/>
        <end position="46"/>
    </location>
</feature>
<keyword evidence="1" id="KW-0472">Membrane</keyword>
<keyword evidence="1" id="KW-0812">Transmembrane</keyword>
<protein>
    <submittedName>
        <fullName evidence="2">Uncharacterized protein</fullName>
    </submittedName>
</protein>
<keyword evidence="1" id="KW-1133">Transmembrane helix</keyword>
<proteinExistence type="predicted"/>
<gene>
    <name evidence="2" type="ORF">SAMN05661109_00983</name>
</gene>
<reference evidence="3" key="1">
    <citation type="submission" date="2016-10" db="EMBL/GenBank/DDBJ databases">
        <authorList>
            <person name="Varghese N."/>
            <person name="Submissions S."/>
        </authorList>
    </citation>
    <scope>NUCLEOTIDE SEQUENCE [LARGE SCALE GENOMIC DNA]</scope>
    <source>
        <strain evidence="3">DSM 20524</strain>
    </source>
</reference>
<accession>A0A1H9RYQ1</accession>
<dbReference type="STRING" id="1121357.SAMN05661109_00983"/>
<evidence type="ECO:0000256" key="1">
    <source>
        <dbReference type="SAM" id="Phobius"/>
    </source>
</evidence>
<evidence type="ECO:0000313" key="2">
    <source>
        <dbReference type="EMBL" id="SER77881.1"/>
    </source>
</evidence>
<dbReference type="Proteomes" id="UP000198929">
    <property type="component" value="Unassembled WGS sequence"/>
</dbReference>